<dbReference type="Proteomes" id="UP001215598">
    <property type="component" value="Unassembled WGS sequence"/>
</dbReference>
<feature type="region of interest" description="Disordered" evidence="1">
    <location>
        <begin position="234"/>
        <end position="322"/>
    </location>
</feature>
<dbReference type="AlphaFoldDB" id="A0AAD7JI40"/>
<evidence type="ECO:0000313" key="2">
    <source>
        <dbReference type="EMBL" id="KAJ7763874.1"/>
    </source>
</evidence>
<feature type="compositionally biased region" description="Basic and acidic residues" evidence="1">
    <location>
        <begin position="252"/>
        <end position="270"/>
    </location>
</feature>
<evidence type="ECO:0000313" key="3">
    <source>
        <dbReference type="Proteomes" id="UP001215598"/>
    </source>
</evidence>
<sequence>MDRFRWRKNLGELDGQDLTRSQQPLSRTSGVQRAQSDIPKHWAVWLNSPDVVLSWGVGVTDRYGGTPKYTHKSVPRFDFEIIARLVTEKKSARRREAVCVPPLDSNVVKLLVEVGKKETRGSGGCGTMQAVGNAFWGGGVLEVGGSGGSRGRERWDASADDRRCGCQKWFGVCGVLEVGAKRQEPRGGAAGSRRRGEALRVPKVAGSGGDGTMQAVGHAFCGERGAGGLREAAAGEGCQRGGKTTGLGDGPARIDRRPSASNRTEEYRTRREQRRIALGAAEPEDRLIKERIEKDNGDRTQERTSSSASIDYNPPSMRTDAI</sequence>
<gene>
    <name evidence="2" type="ORF">B0H16DRAFT_1455117</name>
</gene>
<comment type="caution">
    <text evidence="2">The sequence shown here is derived from an EMBL/GenBank/DDBJ whole genome shotgun (WGS) entry which is preliminary data.</text>
</comment>
<feature type="compositionally biased region" description="Gly residues" evidence="1">
    <location>
        <begin position="238"/>
        <end position="249"/>
    </location>
</feature>
<organism evidence="2 3">
    <name type="scientific">Mycena metata</name>
    <dbReference type="NCBI Taxonomy" id="1033252"/>
    <lineage>
        <taxon>Eukaryota</taxon>
        <taxon>Fungi</taxon>
        <taxon>Dikarya</taxon>
        <taxon>Basidiomycota</taxon>
        <taxon>Agaricomycotina</taxon>
        <taxon>Agaricomycetes</taxon>
        <taxon>Agaricomycetidae</taxon>
        <taxon>Agaricales</taxon>
        <taxon>Marasmiineae</taxon>
        <taxon>Mycenaceae</taxon>
        <taxon>Mycena</taxon>
    </lineage>
</organism>
<keyword evidence="3" id="KW-1185">Reference proteome</keyword>
<evidence type="ECO:0000256" key="1">
    <source>
        <dbReference type="SAM" id="MobiDB-lite"/>
    </source>
</evidence>
<accession>A0AAD7JI40</accession>
<reference evidence="2" key="1">
    <citation type="submission" date="2023-03" db="EMBL/GenBank/DDBJ databases">
        <title>Massive genome expansion in bonnet fungi (Mycena s.s.) driven by repeated elements and novel gene families across ecological guilds.</title>
        <authorList>
            <consortium name="Lawrence Berkeley National Laboratory"/>
            <person name="Harder C.B."/>
            <person name="Miyauchi S."/>
            <person name="Viragh M."/>
            <person name="Kuo A."/>
            <person name="Thoen E."/>
            <person name="Andreopoulos B."/>
            <person name="Lu D."/>
            <person name="Skrede I."/>
            <person name="Drula E."/>
            <person name="Henrissat B."/>
            <person name="Morin E."/>
            <person name="Kohler A."/>
            <person name="Barry K."/>
            <person name="LaButti K."/>
            <person name="Morin E."/>
            <person name="Salamov A."/>
            <person name="Lipzen A."/>
            <person name="Mereny Z."/>
            <person name="Hegedus B."/>
            <person name="Baldrian P."/>
            <person name="Stursova M."/>
            <person name="Weitz H."/>
            <person name="Taylor A."/>
            <person name="Grigoriev I.V."/>
            <person name="Nagy L.G."/>
            <person name="Martin F."/>
            <person name="Kauserud H."/>
        </authorList>
    </citation>
    <scope>NUCLEOTIDE SEQUENCE</scope>
    <source>
        <strain evidence="2">CBHHK182m</strain>
    </source>
</reference>
<feature type="compositionally biased region" description="Basic and acidic residues" evidence="1">
    <location>
        <begin position="283"/>
        <end position="302"/>
    </location>
</feature>
<protein>
    <submittedName>
        <fullName evidence="2">Uncharacterized protein</fullName>
    </submittedName>
</protein>
<proteinExistence type="predicted"/>
<name>A0AAD7JI40_9AGAR</name>
<dbReference type="EMBL" id="JARKIB010000029">
    <property type="protein sequence ID" value="KAJ7763874.1"/>
    <property type="molecule type" value="Genomic_DNA"/>
</dbReference>